<sequence length="194" mass="20792">MTGHRLAAAVRENAEWVDTVCRAHGLPTTFTADRWHAARRSPPFYPDAETLRPGVSSADVLDGIDIGPGCSVKDSFADLDLAPRGFEALFDATWIWRPPDPVLIPVTWLVVSSSIVEDPTVTVFGGPDGSVVAHLSGDVVGLSNLQGPRASAVAAIAGAFPGRAIVGYEQDLRDAVRLGFEPLGPLRVWQRPMR</sequence>
<dbReference type="STRING" id="113562.SAMN04489716_2378"/>
<evidence type="ECO:0000313" key="2">
    <source>
        <dbReference type="Proteomes" id="UP000198688"/>
    </source>
</evidence>
<gene>
    <name evidence="1" type="ORF">SAMN04489716_2378</name>
</gene>
<name>A0A1H1X961_9ACTN</name>
<organism evidence="1 2">
    <name type="scientific">Actinoplanes derwentensis</name>
    <dbReference type="NCBI Taxonomy" id="113562"/>
    <lineage>
        <taxon>Bacteria</taxon>
        <taxon>Bacillati</taxon>
        <taxon>Actinomycetota</taxon>
        <taxon>Actinomycetes</taxon>
        <taxon>Micromonosporales</taxon>
        <taxon>Micromonosporaceae</taxon>
        <taxon>Actinoplanes</taxon>
    </lineage>
</organism>
<dbReference type="EMBL" id="LT629758">
    <property type="protein sequence ID" value="SDT05561.1"/>
    <property type="molecule type" value="Genomic_DNA"/>
</dbReference>
<dbReference type="OrthoDB" id="153065at2"/>
<accession>A0A1H1X961</accession>
<dbReference type="AlphaFoldDB" id="A0A1H1X961"/>
<protein>
    <submittedName>
        <fullName evidence="1">Uncharacterized protein</fullName>
    </submittedName>
</protein>
<proteinExistence type="predicted"/>
<dbReference type="Proteomes" id="UP000198688">
    <property type="component" value="Chromosome I"/>
</dbReference>
<reference evidence="1 2" key="1">
    <citation type="submission" date="2016-10" db="EMBL/GenBank/DDBJ databases">
        <authorList>
            <person name="de Groot N.N."/>
        </authorList>
    </citation>
    <scope>NUCLEOTIDE SEQUENCE [LARGE SCALE GENOMIC DNA]</scope>
    <source>
        <strain evidence="1 2">DSM 43941</strain>
    </source>
</reference>
<dbReference type="RefSeq" id="WP_092544226.1">
    <property type="nucleotide sequence ID" value="NZ_LT629758.1"/>
</dbReference>
<keyword evidence="2" id="KW-1185">Reference proteome</keyword>
<evidence type="ECO:0000313" key="1">
    <source>
        <dbReference type="EMBL" id="SDT05561.1"/>
    </source>
</evidence>